<evidence type="ECO:0000313" key="3">
    <source>
        <dbReference type="EMBL" id="HGZ41941.1"/>
    </source>
</evidence>
<reference evidence="3" key="1">
    <citation type="journal article" date="2020" name="mSystems">
        <title>Genome- and Community-Level Interaction Insights into Carbon Utilization and Element Cycling Functions of Hydrothermarchaeota in Hydrothermal Sediment.</title>
        <authorList>
            <person name="Zhou Z."/>
            <person name="Liu Y."/>
            <person name="Xu W."/>
            <person name="Pan J."/>
            <person name="Luo Z.H."/>
            <person name="Li M."/>
        </authorList>
    </citation>
    <scope>NUCLEOTIDE SEQUENCE [LARGE SCALE GENOMIC DNA]</scope>
    <source>
        <strain evidence="3">SpSt-381</strain>
    </source>
</reference>
<dbReference type="SMART" id="SM00257">
    <property type="entry name" value="LysM"/>
    <property type="match status" value="3"/>
</dbReference>
<evidence type="ECO:0000256" key="1">
    <source>
        <dbReference type="SAM" id="SignalP"/>
    </source>
</evidence>
<dbReference type="PROSITE" id="PS51782">
    <property type="entry name" value="LYSM"/>
    <property type="match status" value="3"/>
</dbReference>
<dbReference type="Gene3D" id="1.10.530.10">
    <property type="match status" value="1"/>
</dbReference>
<feature type="domain" description="LysM" evidence="2">
    <location>
        <begin position="483"/>
        <end position="526"/>
    </location>
</feature>
<comment type="caution">
    <text evidence="3">The sequence shown here is derived from an EMBL/GenBank/DDBJ whole genome shotgun (WGS) entry which is preliminary data.</text>
</comment>
<dbReference type="EMBL" id="DSQF01000002">
    <property type="protein sequence ID" value="HGZ41941.1"/>
    <property type="molecule type" value="Genomic_DNA"/>
</dbReference>
<dbReference type="InterPro" id="IPR023346">
    <property type="entry name" value="Lysozyme-like_dom_sf"/>
</dbReference>
<dbReference type="GO" id="GO:0008932">
    <property type="term" value="F:lytic endotransglycosylase activity"/>
    <property type="evidence" value="ECO:0007669"/>
    <property type="project" value="TreeGrafter"/>
</dbReference>
<feature type="signal peptide" evidence="1">
    <location>
        <begin position="1"/>
        <end position="23"/>
    </location>
</feature>
<dbReference type="Gene3D" id="3.10.350.10">
    <property type="entry name" value="LysM domain"/>
    <property type="match status" value="3"/>
</dbReference>
<dbReference type="Pfam" id="PF01476">
    <property type="entry name" value="LysM"/>
    <property type="match status" value="3"/>
</dbReference>
<dbReference type="Pfam" id="PF01464">
    <property type="entry name" value="SLT"/>
    <property type="match status" value="1"/>
</dbReference>
<feature type="domain" description="LysM" evidence="2">
    <location>
        <begin position="394"/>
        <end position="438"/>
    </location>
</feature>
<name>A0A832HZP3_UNCEI</name>
<dbReference type="PANTHER" id="PTHR33734:SF22">
    <property type="entry name" value="MEMBRANE-BOUND LYTIC MUREIN TRANSGLYCOSYLASE D"/>
    <property type="match status" value="1"/>
</dbReference>
<keyword evidence="1" id="KW-0732">Signal</keyword>
<sequence>MNRWTLARALWAGLILMTILAPAARAQAPAESDSLRPTSTAVQAARTAYQEAWALRVAGDFRQAAERADSALAAIGRALASDPDASARRELTELQSRLGGMRDLALNDLRTMPAVEPGNEADDRVLNAPAGEPLEVQVNADVHRWIQFFTGSGRSVFERWLKRSGQYVELFRAVLQREGLPPDLVHLVFVESGFNLHARSYAAAVGPWQFLRSTGRLFGLTVNQWVDERKDPEKSTVAAARYLKHLYSIFGDWPLALASYNAGEGTVLRAIKRQGTTNYWDLKLPRQTEEYVPQFMAVLAISRDPARYGFDAVELDEPVQFDEVAFKGPVDLRVIARLCESTYEELKRLNPQVVRHAAVGANGVTTLRVPDGKGPVLLEKLQAGAELPAVNVTVQHKVRKGETLSSIAAQFHVSARSLARANGIGKKRPLRRGMVLTIPASLASHTPALADPEDPRASTAYVPERNIRPPAQIQAKSEAEGRATHVVKRGETLASIAAQYGVSPADIRAWNRLASDAVRRGTRLKIRTGDSAAPSAERQAADSAVVATLVPPRPAKASASQRGASAGRTVIVRRGDTLGAIAARHGVSVAALKRANGLRSSVIRTGQRLRLPSAG</sequence>
<feature type="domain" description="LysM" evidence="2">
    <location>
        <begin position="568"/>
        <end position="611"/>
    </location>
</feature>
<dbReference type="SUPFAM" id="SSF53955">
    <property type="entry name" value="Lysozyme-like"/>
    <property type="match status" value="1"/>
</dbReference>
<organism evidence="3">
    <name type="scientific">Eiseniibacteriota bacterium</name>
    <dbReference type="NCBI Taxonomy" id="2212470"/>
    <lineage>
        <taxon>Bacteria</taxon>
        <taxon>Candidatus Eiseniibacteriota</taxon>
    </lineage>
</organism>
<accession>A0A832HZP3</accession>
<proteinExistence type="predicted"/>
<dbReference type="PANTHER" id="PTHR33734">
    <property type="entry name" value="LYSM DOMAIN-CONTAINING GPI-ANCHORED PROTEIN 2"/>
    <property type="match status" value="1"/>
</dbReference>
<dbReference type="InterPro" id="IPR036779">
    <property type="entry name" value="LysM_dom_sf"/>
</dbReference>
<dbReference type="CDD" id="cd00118">
    <property type="entry name" value="LysM"/>
    <property type="match status" value="3"/>
</dbReference>
<feature type="chain" id="PRO_5032928773" evidence="1">
    <location>
        <begin position="24"/>
        <end position="615"/>
    </location>
</feature>
<dbReference type="InterPro" id="IPR008258">
    <property type="entry name" value="Transglycosylase_SLT_dom_1"/>
</dbReference>
<gene>
    <name evidence="3" type="ORF">ENR23_00685</name>
</gene>
<evidence type="ECO:0000259" key="2">
    <source>
        <dbReference type="PROSITE" id="PS51782"/>
    </source>
</evidence>
<dbReference type="SUPFAM" id="SSF54106">
    <property type="entry name" value="LysM domain"/>
    <property type="match status" value="3"/>
</dbReference>
<dbReference type="AlphaFoldDB" id="A0A832HZP3"/>
<protein>
    <submittedName>
        <fullName evidence="3">LysM peptidoglycan-binding domain-containing protein</fullName>
    </submittedName>
</protein>
<dbReference type="InterPro" id="IPR018392">
    <property type="entry name" value="LysM"/>
</dbReference>
<dbReference type="CDD" id="cd16894">
    <property type="entry name" value="MltD-like"/>
    <property type="match status" value="1"/>
</dbReference>